<dbReference type="InterPro" id="IPR005318">
    <property type="entry name" value="OM_porin_bac"/>
</dbReference>
<dbReference type="InterPro" id="IPR032886">
    <property type="entry name" value="DusC"/>
</dbReference>
<evidence type="ECO:0000256" key="6">
    <source>
        <dbReference type="ARBA" id="ARBA00022664"/>
    </source>
</evidence>
<keyword evidence="5" id="KW-0288">FMN</keyword>
<keyword evidence="10" id="KW-0694">RNA-binding</keyword>
<evidence type="ECO:0000256" key="3">
    <source>
        <dbReference type="ARBA" id="ARBA00022555"/>
    </source>
</evidence>
<dbReference type="HAMAP" id="MF_02043">
    <property type="entry name" value="DusC_subfam"/>
    <property type="match status" value="1"/>
</dbReference>
<dbReference type="PANTHER" id="PTHR11082:SF26">
    <property type="entry name" value="TRNA-DIHYDROURIDINE(16) SYNTHASE"/>
    <property type="match status" value="1"/>
</dbReference>
<evidence type="ECO:0000256" key="12">
    <source>
        <dbReference type="ARBA" id="ARBA00045934"/>
    </source>
</evidence>
<comment type="caution">
    <text evidence="17">The sequence shown here is derived from an EMBL/GenBank/DDBJ whole genome shotgun (WGS) entry which is preliminary data.</text>
</comment>
<dbReference type="NCBIfam" id="TIGR00087">
    <property type="entry name" value="surE"/>
    <property type="match status" value="1"/>
</dbReference>
<dbReference type="Proteomes" id="UP000030106">
    <property type="component" value="Unassembled WGS sequence"/>
</dbReference>
<keyword evidence="9" id="KW-0521">NADP</keyword>
<dbReference type="STRING" id="1245745.A0A0A2VTU8"/>
<evidence type="ECO:0000256" key="8">
    <source>
        <dbReference type="ARBA" id="ARBA00022729"/>
    </source>
</evidence>
<dbReference type="Pfam" id="PF01207">
    <property type="entry name" value="Dus"/>
    <property type="match status" value="1"/>
</dbReference>
<dbReference type="Gene3D" id="2.40.160.10">
    <property type="entry name" value="Porin"/>
    <property type="match status" value="1"/>
</dbReference>
<evidence type="ECO:0000256" key="7">
    <source>
        <dbReference type="ARBA" id="ARBA00022694"/>
    </source>
</evidence>
<reference evidence="17 18" key="1">
    <citation type="submission" date="2012-10" db="EMBL/GenBank/DDBJ databases">
        <title>Genome sequencing and analysis of entomopathogenic fungi Beauveria bassiana D1-5.</title>
        <authorList>
            <person name="Li Q."/>
            <person name="Wang L."/>
            <person name="Zhang Z."/>
            <person name="Wang Q."/>
            <person name="Ren J."/>
            <person name="Wang M."/>
            <person name="Xu W."/>
            <person name="Wang J."/>
            <person name="Lu Y."/>
            <person name="Du Q."/>
            <person name="Sun Z."/>
        </authorList>
    </citation>
    <scope>NUCLEOTIDE SEQUENCE [LARGE SCALE GENOMIC DNA]</scope>
    <source>
        <strain evidence="17 18">D1-5</strain>
    </source>
</reference>
<gene>
    <name evidence="17" type="ORF">BBAD15_g2942</name>
</gene>
<keyword evidence="11" id="KW-0560">Oxidoreductase</keyword>
<dbReference type="InterPro" id="IPR035587">
    <property type="entry name" value="DUS-like_FMN-bd"/>
</dbReference>
<name>A0A0A2VTU8_BEABA</name>
<dbReference type="Pfam" id="PF01975">
    <property type="entry name" value="SurE"/>
    <property type="match status" value="1"/>
</dbReference>
<dbReference type="GO" id="GO:0050660">
    <property type="term" value="F:flavin adenine dinucleotide binding"/>
    <property type="evidence" value="ECO:0007669"/>
    <property type="project" value="InterPro"/>
</dbReference>
<keyword evidence="8" id="KW-0732">Signal</keyword>
<evidence type="ECO:0000313" key="18">
    <source>
        <dbReference type="Proteomes" id="UP000030106"/>
    </source>
</evidence>
<dbReference type="InterPro" id="IPR018517">
    <property type="entry name" value="tRNA_hU_synthase_CS"/>
</dbReference>
<dbReference type="Gene3D" id="1.20.225.30">
    <property type="entry name" value="Dihydrouridine synthase, C-terminal recognition domain"/>
    <property type="match status" value="1"/>
</dbReference>
<evidence type="ECO:0000256" key="13">
    <source>
        <dbReference type="ARBA" id="ARBA00048342"/>
    </source>
</evidence>
<dbReference type="AlphaFoldDB" id="A0A0A2VTU8"/>
<dbReference type="InterPro" id="IPR036523">
    <property type="entry name" value="SurE-like_sf"/>
</dbReference>
<dbReference type="CDD" id="cd02801">
    <property type="entry name" value="DUS_like_FMN"/>
    <property type="match status" value="1"/>
</dbReference>
<dbReference type="HOGENOM" id="CLU_311900_0_0_1"/>
<dbReference type="InterPro" id="IPR042270">
    <property type="entry name" value="DusC_C"/>
</dbReference>
<keyword evidence="2" id="KW-0813">Transport</keyword>
<evidence type="ECO:0000259" key="16">
    <source>
        <dbReference type="Pfam" id="PF01975"/>
    </source>
</evidence>
<accession>A0A0A2VTU8</accession>
<dbReference type="PANTHER" id="PTHR11082">
    <property type="entry name" value="TRNA-DIHYDROURIDINE SYNTHASE"/>
    <property type="match status" value="1"/>
</dbReference>
<evidence type="ECO:0000256" key="11">
    <source>
        <dbReference type="ARBA" id="ARBA00023002"/>
    </source>
</evidence>
<evidence type="ECO:0000313" key="17">
    <source>
        <dbReference type="EMBL" id="KGQ11346.1"/>
    </source>
</evidence>
<evidence type="ECO:0000259" key="15">
    <source>
        <dbReference type="Pfam" id="PF01207"/>
    </source>
</evidence>
<dbReference type="InterPro" id="IPR023614">
    <property type="entry name" value="Porin_dom_sf"/>
</dbReference>
<dbReference type="Gene3D" id="3.20.20.70">
    <property type="entry name" value="Aldolase class I"/>
    <property type="match status" value="1"/>
</dbReference>
<dbReference type="NCBIfam" id="NF007838">
    <property type="entry name" value="PRK10550.1"/>
    <property type="match status" value="1"/>
</dbReference>
<keyword evidence="4" id="KW-0285">Flavoprotein</keyword>
<keyword evidence="6" id="KW-0507">mRNA processing</keyword>
<dbReference type="SUPFAM" id="SSF64167">
    <property type="entry name" value="SurE-like"/>
    <property type="match status" value="1"/>
</dbReference>
<evidence type="ECO:0000256" key="10">
    <source>
        <dbReference type="ARBA" id="ARBA00022884"/>
    </source>
</evidence>
<evidence type="ECO:0000256" key="14">
    <source>
        <dbReference type="ARBA" id="ARBA00049447"/>
    </source>
</evidence>
<proteinExistence type="inferred from homology"/>
<evidence type="ECO:0000256" key="1">
    <source>
        <dbReference type="ARBA" id="ARBA00001917"/>
    </source>
</evidence>
<evidence type="ECO:0000256" key="4">
    <source>
        <dbReference type="ARBA" id="ARBA00022630"/>
    </source>
</evidence>
<evidence type="ECO:0000256" key="2">
    <source>
        <dbReference type="ARBA" id="ARBA00022448"/>
    </source>
</evidence>
<keyword evidence="3" id="KW-0820">tRNA-binding</keyword>
<evidence type="ECO:0000256" key="5">
    <source>
        <dbReference type="ARBA" id="ARBA00022643"/>
    </source>
</evidence>
<comment type="cofactor">
    <cofactor evidence="1">
        <name>FMN</name>
        <dbReference type="ChEBI" id="CHEBI:58210"/>
    </cofactor>
</comment>
<dbReference type="PROSITE" id="PS01136">
    <property type="entry name" value="UPF0034"/>
    <property type="match status" value="1"/>
</dbReference>
<organism evidence="17 18">
    <name type="scientific">Beauveria bassiana D1-5</name>
    <dbReference type="NCBI Taxonomy" id="1245745"/>
    <lineage>
        <taxon>Eukaryota</taxon>
        <taxon>Fungi</taxon>
        <taxon>Dikarya</taxon>
        <taxon>Ascomycota</taxon>
        <taxon>Pezizomycotina</taxon>
        <taxon>Sordariomycetes</taxon>
        <taxon>Hypocreomycetidae</taxon>
        <taxon>Hypocreales</taxon>
        <taxon>Cordycipitaceae</taxon>
        <taxon>Beauveria</taxon>
    </lineage>
</organism>
<dbReference type="InterPro" id="IPR002828">
    <property type="entry name" value="SurE-like_Pase/nucleotidase"/>
</dbReference>
<feature type="domain" description="DUS-like FMN-binding" evidence="15">
    <location>
        <begin position="4"/>
        <end position="279"/>
    </location>
</feature>
<dbReference type="GO" id="GO:0006397">
    <property type="term" value="P:mRNA processing"/>
    <property type="evidence" value="ECO:0007669"/>
    <property type="project" value="UniProtKB-KW"/>
</dbReference>
<dbReference type="GO" id="GO:0016787">
    <property type="term" value="F:hydrolase activity"/>
    <property type="evidence" value="ECO:0007669"/>
    <property type="project" value="InterPro"/>
</dbReference>
<dbReference type="Gene3D" id="3.40.1210.10">
    <property type="entry name" value="Survival protein SurE-like phosphatase/nucleotidase"/>
    <property type="match status" value="1"/>
</dbReference>
<dbReference type="InterPro" id="IPR013785">
    <property type="entry name" value="Aldolase_TIM"/>
</dbReference>
<dbReference type="GO" id="GO:0016020">
    <property type="term" value="C:membrane"/>
    <property type="evidence" value="ECO:0007669"/>
    <property type="project" value="InterPro"/>
</dbReference>
<comment type="catalytic activity">
    <reaction evidence="13">
        <text>a 5,6-dihydrouridine in mRNA + NAD(+) = a uridine in mRNA + NADH + H(+)</text>
        <dbReference type="Rhea" id="RHEA:69851"/>
        <dbReference type="Rhea" id="RHEA-COMP:14658"/>
        <dbReference type="Rhea" id="RHEA-COMP:17789"/>
        <dbReference type="ChEBI" id="CHEBI:15378"/>
        <dbReference type="ChEBI" id="CHEBI:57540"/>
        <dbReference type="ChEBI" id="CHEBI:57945"/>
        <dbReference type="ChEBI" id="CHEBI:65315"/>
        <dbReference type="ChEBI" id="CHEBI:74443"/>
    </reaction>
    <physiologicalReaction direction="right-to-left" evidence="13">
        <dbReference type="Rhea" id="RHEA:69853"/>
    </physiologicalReaction>
</comment>
<protein>
    <submittedName>
        <fullName evidence="17">tRNA-dihydrouridine synthase C</fullName>
    </submittedName>
</protein>
<sequence length="941" mass="104239">MRVLLAPMEGVLDSLVRELLTEVNDYDLCITEFLRVVDQLLPVKSFLKLCPELNHASRTQSGTLVRVQLLGQYPQWLAENAARAVELGSWGVDLNCGCPSKLVNGSGGGATLLKDPELIYRGAKAMREAVPAHLPVTVKIRLGWDSGARQFEIADAVQQAGATELVVHGRTKEDGYKAELINWGAIGEIRQRLSIPVIANGEIWDWQSAQDCLAATGCDSVMIGRGALNVPNLSRVIKYNEARMPWADVVTLLQKYSRLEKQGDTGLYHVARIKQWLGYLRKEYVEATALFTVVRISDALADDSRYDGGLLTDSHLDATLKNVWMLNTTDAMSDQGIGDQNAWAQALHLDWQSGWLWDHVGVDASWYGVAKLYANDAFYGRDLLRDKNGKAQGFNKLGQWYAKARWGDPQRHLFLWAGWRQLYKFAALNVTRSRAAPSTWEGISSELAWDDFGARVAVVNRFSERDEPEKRRFRTLKSNKQIDYIATGELSWVPAQGSKISYIAAESDSYLLRHGVEANAVVPLGEDVNLLARSTYYYARGLSEWEGARGFSRSAQHLFALVGYQSGRSESGVGWSHTRAPLDSGLGHFYWHFGKNTRGAFNSKADGEGNDYINDGEQMLYLYSQYQFMPELLIGLYGNYGFGMEYKGNIIAGLLLTLMAGSAFAAERPMRILLVNDDGCQSVGTTSLQEKLAAKGYDVWMVAPATNQSGIGSAITFKPNKIFDVKKVADKRYCFPGTPADALDFGVLGVMKETPPDLVISGVNDGPNTGVAQLNSGTIGAAARAVRYGYPSIAASIGYILSEQEMKSGWPSTHKYWPDSVDYVVGLVDTLAKTWQPGQSVLPAGSGLSINYPPLEKKAVKGVKFVENERNPVPQHYYKLLPDGKAQQIMSEKVLTPVDSDTDTGWLNRGYITWTVFDGEWNATQFDDQYRKLFAAEVKTQ</sequence>
<dbReference type="EMBL" id="ANFO01000226">
    <property type="protein sequence ID" value="KGQ11346.1"/>
    <property type="molecule type" value="Genomic_DNA"/>
</dbReference>
<comment type="function">
    <text evidence="12">Catalyzes the synthesis of dihydrouridine, a modified base found in the D-loop of most tRNAs. Specifically modifies U47 in cytoplasmic tRNAs. Catalyzes the synthesis of dihydrouridine in some mRNAs, thereby affecting their translation.</text>
</comment>
<feature type="domain" description="Survival protein SurE-like phosphatase/nucleotidase" evidence="16">
    <location>
        <begin position="672"/>
        <end position="870"/>
    </location>
</feature>
<dbReference type="Pfam" id="PF03573">
    <property type="entry name" value="OprD"/>
    <property type="match status" value="1"/>
</dbReference>
<keyword evidence="7" id="KW-0819">tRNA processing</keyword>
<evidence type="ECO:0000256" key="9">
    <source>
        <dbReference type="ARBA" id="ARBA00022857"/>
    </source>
</evidence>
<dbReference type="SUPFAM" id="SSF51395">
    <property type="entry name" value="FMN-linked oxidoreductases"/>
    <property type="match status" value="1"/>
</dbReference>
<dbReference type="GO" id="GO:0017150">
    <property type="term" value="F:tRNA dihydrouridine synthase activity"/>
    <property type="evidence" value="ECO:0007669"/>
    <property type="project" value="InterPro"/>
</dbReference>
<dbReference type="GO" id="GO:0000049">
    <property type="term" value="F:tRNA binding"/>
    <property type="evidence" value="ECO:0007669"/>
    <property type="project" value="UniProtKB-KW"/>
</dbReference>
<comment type="catalytic activity">
    <reaction evidence="14">
        <text>a 5,6-dihydrouridine in mRNA + NADP(+) = a uridine in mRNA + NADPH + H(+)</text>
        <dbReference type="Rhea" id="RHEA:69855"/>
        <dbReference type="Rhea" id="RHEA-COMP:14658"/>
        <dbReference type="Rhea" id="RHEA-COMP:17789"/>
        <dbReference type="ChEBI" id="CHEBI:15378"/>
        <dbReference type="ChEBI" id="CHEBI:57783"/>
        <dbReference type="ChEBI" id="CHEBI:58349"/>
        <dbReference type="ChEBI" id="CHEBI:65315"/>
        <dbReference type="ChEBI" id="CHEBI:74443"/>
    </reaction>
    <physiologicalReaction direction="right-to-left" evidence="14">
        <dbReference type="Rhea" id="RHEA:69857"/>
    </physiologicalReaction>
</comment>